<feature type="binding site" evidence="10">
    <location>
        <begin position="148"/>
        <end position="151"/>
    </location>
    <ligand>
        <name>substrate</name>
    </ligand>
</feature>
<dbReference type="GO" id="GO:0035870">
    <property type="term" value="F:dITP diphosphatase activity"/>
    <property type="evidence" value="ECO:0007669"/>
    <property type="project" value="UniProtKB-UniRule"/>
</dbReference>
<feature type="binding site" evidence="10">
    <location>
        <position position="71"/>
    </location>
    <ligand>
        <name>substrate</name>
    </ligand>
</feature>
<dbReference type="GO" id="GO:0005829">
    <property type="term" value="C:cytosol"/>
    <property type="evidence" value="ECO:0007669"/>
    <property type="project" value="TreeGrafter"/>
</dbReference>
<feature type="binding site" evidence="10">
    <location>
        <begin position="176"/>
        <end position="177"/>
    </location>
    <ligand>
        <name>substrate</name>
    </ligand>
</feature>
<keyword evidence="3 10" id="KW-0479">Metal-binding</keyword>
<feature type="active site" description="Proton acceptor" evidence="10">
    <location>
        <position position="70"/>
    </location>
</feature>
<gene>
    <name evidence="12" type="primary">rdgB</name>
    <name evidence="12" type="ORF">ENV60_03820</name>
</gene>
<keyword evidence="6 10" id="KW-0460">Magnesium</keyword>
<comment type="catalytic activity">
    <reaction evidence="10">
        <text>ITP + H2O = IMP + diphosphate + H(+)</text>
        <dbReference type="Rhea" id="RHEA:29399"/>
        <dbReference type="ChEBI" id="CHEBI:15377"/>
        <dbReference type="ChEBI" id="CHEBI:15378"/>
        <dbReference type="ChEBI" id="CHEBI:33019"/>
        <dbReference type="ChEBI" id="CHEBI:58053"/>
        <dbReference type="ChEBI" id="CHEBI:61402"/>
        <dbReference type="EC" id="3.6.1.66"/>
    </reaction>
</comment>
<protein>
    <recommendedName>
        <fullName evidence="10">dITP/XTP pyrophosphatase</fullName>
        <ecNumber evidence="10">3.6.1.66</ecNumber>
    </recommendedName>
    <alternativeName>
        <fullName evidence="10">Non-canonical purine NTP pyrophosphatase</fullName>
    </alternativeName>
    <alternativeName>
        <fullName evidence="10">Non-standard purine NTP pyrophosphatase</fullName>
    </alternativeName>
    <alternativeName>
        <fullName evidence="10">Nucleoside-triphosphate diphosphatase</fullName>
    </alternativeName>
    <alternativeName>
        <fullName evidence="10">Nucleoside-triphosphate pyrophosphatase</fullName>
        <shortName evidence="10">NTPase</shortName>
    </alternativeName>
</protein>
<dbReference type="GO" id="GO:0000166">
    <property type="term" value="F:nucleotide binding"/>
    <property type="evidence" value="ECO:0007669"/>
    <property type="project" value="UniProtKB-KW"/>
</dbReference>
<comment type="caution">
    <text evidence="12">The sequence shown here is derived from an EMBL/GenBank/DDBJ whole genome shotgun (WGS) entry which is preliminary data.</text>
</comment>
<name>A0A7C4THY4_UNCW3</name>
<dbReference type="GO" id="GO:0046872">
    <property type="term" value="F:metal ion binding"/>
    <property type="evidence" value="ECO:0007669"/>
    <property type="project" value="UniProtKB-KW"/>
</dbReference>
<feature type="binding site" evidence="10">
    <location>
        <begin position="10"/>
        <end position="15"/>
    </location>
    <ligand>
        <name>substrate</name>
    </ligand>
</feature>
<comment type="subunit">
    <text evidence="2 10">Homodimer.</text>
</comment>
<proteinExistence type="inferred from homology"/>
<dbReference type="InterPro" id="IPR020922">
    <property type="entry name" value="dITP/XTP_pyrophosphatase"/>
</dbReference>
<dbReference type="FunFam" id="3.90.950.10:FF:000001">
    <property type="entry name" value="dITP/XTP pyrophosphatase"/>
    <property type="match status" value="1"/>
</dbReference>
<reference evidence="12" key="1">
    <citation type="journal article" date="2020" name="mSystems">
        <title>Genome- and Community-Level Interaction Insights into Carbon Utilization and Element Cycling Functions of Hydrothermarchaeota in Hydrothermal Sediment.</title>
        <authorList>
            <person name="Zhou Z."/>
            <person name="Liu Y."/>
            <person name="Xu W."/>
            <person name="Pan J."/>
            <person name="Luo Z.H."/>
            <person name="Li M."/>
        </authorList>
    </citation>
    <scope>NUCLEOTIDE SEQUENCE [LARGE SCALE GENOMIC DNA]</scope>
    <source>
        <strain evidence="12">SpSt-774</strain>
    </source>
</reference>
<dbReference type="Pfam" id="PF01725">
    <property type="entry name" value="Ham1p_like"/>
    <property type="match status" value="1"/>
</dbReference>
<comment type="caution">
    <text evidence="10">Lacks conserved residue(s) required for the propagation of feature annotation.</text>
</comment>
<dbReference type="EC" id="3.6.1.66" evidence="10"/>
<comment type="cofactor">
    <cofactor evidence="10">
        <name>Mg(2+)</name>
        <dbReference type="ChEBI" id="CHEBI:18420"/>
    </cofactor>
    <text evidence="10">Binds 1 Mg(2+) ion per subunit.</text>
</comment>
<dbReference type="GO" id="GO:0009117">
    <property type="term" value="P:nucleotide metabolic process"/>
    <property type="evidence" value="ECO:0007669"/>
    <property type="project" value="UniProtKB-KW"/>
</dbReference>
<comment type="catalytic activity">
    <reaction evidence="8 10">
        <text>dITP + H2O = dIMP + diphosphate + H(+)</text>
        <dbReference type="Rhea" id="RHEA:28342"/>
        <dbReference type="ChEBI" id="CHEBI:15377"/>
        <dbReference type="ChEBI" id="CHEBI:15378"/>
        <dbReference type="ChEBI" id="CHEBI:33019"/>
        <dbReference type="ChEBI" id="CHEBI:61194"/>
        <dbReference type="ChEBI" id="CHEBI:61382"/>
        <dbReference type="EC" id="3.6.1.66"/>
    </reaction>
</comment>
<dbReference type="EMBL" id="DTGZ01000070">
    <property type="protein sequence ID" value="HGV97409.1"/>
    <property type="molecule type" value="Genomic_DNA"/>
</dbReference>
<dbReference type="AlphaFoldDB" id="A0A7C4THY4"/>
<evidence type="ECO:0000256" key="5">
    <source>
        <dbReference type="ARBA" id="ARBA00022801"/>
    </source>
</evidence>
<dbReference type="GO" id="GO:0017111">
    <property type="term" value="F:ribonucleoside triphosphate phosphatase activity"/>
    <property type="evidence" value="ECO:0007669"/>
    <property type="project" value="InterPro"/>
</dbReference>
<evidence type="ECO:0000256" key="4">
    <source>
        <dbReference type="ARBA" id="ARBA00022741"/>
    </source>
</evidence>
<feature type="binding site" evidence="10">
    <location>
        <position position="171"/>
    </location>
    <ligand>
        <name>substrate</name>
    </ligand>
</feature>
<comment type="catalytic activity">
    <reaction evidence="9 10">
        <text>XTP + H2O = XMP + diphosphate + H(+)</text>
        <dbReference type="Rhea" id="RHEA:28610"/>
        <dbReference type="ChEBI" id="CHEBI:15377"/>
        <dbReference type="ChEBI" id="CHEBI:15378"/>
        <dbReference type="ChEBI" id="CHEBI:33019"/>
        <dbReference type="ChEBI" id="CHEBI:57464"/>
        <dbReference type="ChEBI" id="CHEBI:61314"/>
        <dbReference type="EC" id="3.6.1.66"/>
    </reaction>
</comment>
<dbReference type="Gene3D" id="3.90.950.10">
    <property type="match status" value="1"/>
</dbReference>
<comment type="function">
    <text evidence="10">Pyrophosphatase that catalyzes the hydrolysis of nucleoside triphosphates to their monophosphate derivatives, with a high preference for the non-canonical purine nucleotides XTP (xanthosine triphosphate), dITP (deoxyinosine triphosphate) and ITP. Seems to function as a house-cleaning enzyme that removes non-canonical purine nucleotides from the nucleotide pool, thus preventing their incorporation into DNA/RNA and avoiding chromosomal lesions.</text>
</comment>
<evidence type="ECO:0000313" key="12">
    <source>
        <dbReference type="EMBL" id="HGV97409.1"/>
    </source>
</evidence>
<dbReference type="SUPFAM" id="SSF52972">
    <property type="entry name" value="ITPase-like"/>
    <property type="match status" value="1"/>
</dbReference>
<dbReference type="PANTHER" id="PTHR11067">
    <property type="entry name" value="INOSINE TRIPHOSPHATE PYROPHOSPHATASE/HAM1 PROTEIN"/>
    <property type="match status" value="1"/>
</dbReference>
<evidence type="ECO:0000256" key="11">
    <source>
        <dbReference type="RuleBase" id="RU003781"/>
    </source>
</evidence>
<dbReference type="PANTHER" id="PTHR11067:SF9">
    <property type="entry name" value="INOSINE TRIPHOSPHATE PYROPHOSPHATASE"/>
    <property type="match status" value="1"/>
</dbReference>
<sequence>MFPSSILLATRNKHKIKEIKEILGREFNFLIPDDFSKLNIAETGRTLLDNSLLKAQTFFKLTGQPCLAEDSGLFIDALNGAPGLYSSRYGTTDQKRIERVLKELGRVKNRKAKFKVVFVYYYAPGKYKVFTGECPGRIGLRPKGKSGFGYDPIFIPEGYKKTFAELGPAIKNRISHRAQALKKFKEFLENL</sequence>
<evidence type="ECO:0000256" key="10">
    <source>
        <dbReference type="HAMAP-Rule" id="MF_01405"/>
    </source>
</evidence>
<evidence type="ECO:0000256" key="3">
    <source>
        <dbReference type="ARBA" id="ARBA00022723"/>
    </source>
</evidence>
<dbReference type="CDD" id="cd00515">
    <property type="entry name" value="HAM1"/>
    <property type="match status" value="1"/>
</dbReference>
<keyword evidence="5 10" id="KW-0378">Hydrolase</keyword>
<keyword evidence="7 10" id="KW-0546">Nucleotide metabolism</keyword>
<evidence type="ECO:0000256" key="2">
    <source>
        <dbReference type="ARBA" id="ARBA00011738"/>
    </source>
</evidence>
<organism evidence="12">
    <name type="scientific">candidate division WOR-3 bacterium</name>
    <dbReference type="NCBI Taxonomy" id="2052148"/>
    <lineage>
        <taxon>Bacteria</taxon>
        <taxon>Bacteria division WOR-3</taxon>
    </lineage>
</organism>
<dbReference type="GO" id="GO:0036220">
    <property type="term" value="F:ITP diphosphatase activity"/>
    <property type="evidence" value="ECO:0007669"/>
    <property type="project" value="UniProtKB-UniRule"/>
</dbReference>
<evidence type="ECO:0000256" key="9">
    <source>
        <dbReference type="ARBA" id="ARBA00052017"/>
    </source>
</evidence>
<dbReference type="GO" id="GO:0009146">
    <property type="term" value="P:purine nucleoside triphosphate catabolic process"/>
    <property type="evidence" value="ECO:0007669"/>
    <property type="project" value="UniProtKB-UniRule"/>
</dbReference>
<comment type="similarity">
    <text evidence="1 10 11">Belongs to the HAM1 NTPase family.</text>
</comment>
<dbReference type="NCBIfam" id="TIGR00042">
    <property type="entry name" value="RdgB/HAM1 family non-canonical purine NTP pyrophosphatase"/>
    <property type="match status" value="1"/>
</dbReference>
<keyword evidence="4 10" id="KW-0547">Nucleotide-binding</keyword>
<dbReference type="HAMAP" id="MF_01405">
    <property type="entry name" value="Non_canon_purine_NTPase"/>
    <property type="match status" value="1"/>
</dbReference>
<dbReference type="InterPro" id="IPR002637">
    <property type="entry name" value="RdgB/HAM1"/>
</dbReference>
<evidence type="ECO:0000256" key="1">
    <source>
        <dbReference type="ARBA" id="ARBA00008023"/>
    </source>
</evidence>
<evidence type="ECO:0000256" key="8">
    <source>
        <dbReference type="ARBA" id="ARBA00051875"/>
    </source>
</evidence>
<feature type="binding site" evidence="10">
    <location>
        <position position="70"/>
    </location>
    <ligand>
        <name>Mg(2+)</name>
        <dbReference type="ChEBI" id="CHEBI:18420"/>
    </ligand>
</feature>
<accession>A0A7C4THY4</accession>
<evidence type="ECO:0000256" key="6">
    <source>
        <dbReference type="ARBA" id="ARBA00022842"/>
    </source>
</evidence>
<dbReference type="GO" id="GO:0036222">
    <property type="term" value="F:XTP diphosphatase activity"/>
    <property type="evidence" value="ECO:0007669"/>
    <property type="project" value="UniProtKB-UniRule"/>
</dbReference>
<evidence type="ECO:0000256" key="7">
    <source>
        <dbReference type="ARBA" id="ARBA00023080"/>
    </source>
</evidence>
<dbReference type="InterPro" id="IPR029001">
    <property type="entry name" value="ITPase-like_fam"/>
</dbReference>